<dbReference type="InterPro" id="IPR011990">
    <property type="entry name" value="TPR-like_helical_dom_sf"/>
</dbReference>
<protein>
    <submittedName>
        <fullName evidence="4">Tetratricopeptide repeat protein</fullName>
    </submittedName>
</protein>
<dbReference type="Pfam" id="PF13432">
    <property type="entry name" value="TPR_16"/>
    <property type="match status" value="1"/>
</dbReference>
<name>A0ABT5T9G4_9RHOB</name>
<dbReference type="PANTHER" id="PTHR45641:SF19">
    <property type="entry name" value="NEPHROCYSTIN-3"/>
    <property type="match status" value="1"/>
</dbReference>
<keyword evidence="2" id="KW-0802">TPR repeat</keyword>
<comment type="caution">
    <text evidence="4">The sequence shown here is derived from an EMBL/GenBank/DDBJ whole genome shotgun (WGS) entry which is preliminary data.</text>
</comment>
<dbReference type="Pfam" id="PF13424">
    <property type="entry name" value="TPR_12"/>
    <property type="match status" value="2"/>
</dbReference>
<dbReference type="PANTHER" id="PTHR45641">
    <property type="entry name" value="TETRATRICOPEPTIDE REPEAT PROTEIN (AFU_ORTHOLOGUE AFUA_6G03870)"/>
    <property type="match status" value="1"/>
</dbReference>
<keyword evidence="3" id="KW-0472">Membrane</keyword>
<keyword evidence="3" id="KW-1133">Transmembrane helix</keyword>
<dbReference type="PRINTS" id="PR00381">
    <property type="entry name" value="KINESINLIGHT"/>
</dbReference>
<keyword evidence="1" id="KW-0677">Repeat</keyword>
<dbReference type="Proteomes" id="UP001431784">
    <property type="component" value="Unassembled WGS sequence"/>
</dbReference>
<evidence type="ECO:0000313" key="4">
    <source>
        <dbReference type="EMBL" id="MDD7970563.1"/>
    </source>
</evidence>
<dbReference type="EMBL" id="JAQZSM010000003">
    <property type="protein sequence ID" value="MDD7970563.1"/>
    <property type="molecule type" value="Genomic_DNA"/>
</dbReference>
<keyword evidence="5" id="KW-1185">Reference proteome</keyword>
<keyword evidence="3" id="KW-0812">Transmembrane</keyword>
<dbReference type="Gene3D" id="1.25.40.10">
    <property type="entry name" value="Tetratricopeptide repeat domain"/>
    <property type="match status" value="3"/>
</dbReference>
<dbReference type="Pfam" id="PF13374">
    <property type="entry name" value="TPR_10"/>
    <property type="match status" value="1"/>
</dbReference>
<evidence type="ECO:0000256" key="2">
    <source>
        <dbReference type="ARBA" id="ARBA00022803"/>
    </source>
</evidence>
<evidence type="ECO:0000313" key="5">
    <source>
        <dbReference type="Proteomes" id="UP001431784"/>
    </source>
</evidence>
<evidence type="ECO:0000256" key="1">
    <source>
        <dbReference type="ARBA" id="ARBA00022737"/>
    </source>
</evidence>
<proteinExistence type="predicted"/>
<evidence type="ECO:0000256" key="3">
    <source>
        <dbReference type="SAM" id="Phobius"/>
    </source>
</evidence>
<dbReference type="SMART" id="SM00028">
    <property type="entry name" value="TPR"/>
    <property type="match status" value="6"/>
</dbReference>
<feature type="transmembrane region" description="Helical" evidence="3">
    <location>
        <begin position="12"/>
        <end position="32"/>
    </location>
</feature>
<gene>
    <name evidence="4" type="ORF">PUT78_05580</name>
</gene>
<reference evidence="4" key="1">
    <citation type="submission" date="2023-02" db="EMBL/GenBank/DDBJ databases">
        <title>Description of Roseinatronobacter alkalisoli sp. nov., an alkaliphilic bacerium isolated from soda soil.</title>
        <authorList>
            <person name="Wei W."/>
        </authorList>
    </citation>
    <scope>NUCLEOTIDE SEQUENCE</scope>
    <source>
        <strain evidence="4">HJB301</strain>
    </source>
</reference>
<dbReference type="SUPFAM" id="SSF48452">
    <property type="entry name" value="TPR-like"/>
    <property type="match status" value="3"/>
</dbReference>
<dbReference type="InterPro" id="IPR019734">
    <property type="entry name" value="TPR_rpt"/>
</dbReference>
<accession>A0ABT5T9G4</accession>
<organism evidence="4 5">
    <name type="scientific">Roseinatronobacter alkalisoli</name>
    <dbReference type="NCBI Taxonomy" id="3028235"/>
    <lineage>
        <taxon>Bacteria</taxon>
        <taxon>Pseudomonadati</taxon>
        <taxon>Pseudomonadota</taxon>
        <taxon>Alphaproteobacteria</taxon>
        <taxon>Rhodobacterales</taxon>
        <taxon>Paracoccaceae</taxon>
        <taxon>Roseinatronobacter</taxon>
    </lineage>
</organism>
<dbReference type="RefSeq" id="WP_274351189.1">
    <property type="nucleotide sequence ID" value="NZ_JAQZSM010000003.1"/>
</dbReference>
<sequence>MIDFIRDEATVLQALAAMAALVLFVWGMLWGLGRFVRWLWVTPAPAKVDATITYADNQTRLTLPDFIRIRRDLKAEILEELGRTDVVEERAQLQARIDELTAQINDPESAFAAERKRLADLEARLLREGNELGADRLQAAIDALRQGDTDLAEGIFSEIAEREAMAVQRAARAEFGLGEIAEGRVDWASAARHYARAADLDPSYDSLGKAGKLLFHAGQYEAALAANKTLVTLSQQEHGPRDPKTAIALNNYAESLKSLGHYDQAEPLLRDALAIGRETLGDRHPTVATRLNNLALLLWATERLDEAEPLIRQALEIDREALGSRHPAVAIDLSNLAGLLQVTEQVDEAEPLYRQALEIDRDALGERHPVVAITLNNLAALLQATGRTEDAEPLYGLALEISRETLGDRHPDVATRLNNLAGLLRKTNRAGQATPLYLEALGISRAALGDAHPDTQTTARNTLRHLRQHAPDHPDLSALAAVFDAPLPEGG</sequence>